<protein>
    <recommendedName>
        <fullName evidence="9">Cyclic GMP-AMP synthase</fullName>
    </recommendedName>
</protein>
<evidence type="ECO:0000313" key="12">
    <source>
        <dbReference type="EMBL" id="RKD16248.1"/>
    </source>
</evidence>
<keyword evidence="7" id="KW-0546">Nucleotide metabolism</keyword>
<gene>
    <name evidence="12" type="ORF">BCY91_05070</name>
</gene>
<evidence type="ECO:0000256" key="6">
    <source>
        <dbReference type="ARBA" id="ARBA00022842"/>
    </source>
</evidence>
<keyword evidence="8" id="KW-0051">Antiviral defense</keyword>
<evidence type="ECO:0000256" key="8">
    <source>
        <dbReference type="ARBA" id="ARBA00023118"/>
    </source>
</evidence>
<dbReference type="InterPro" id="IPR048445">
    <property type="entry name" value="DncV-like_NTFase"/>
</dbReference>
<accession>A0A419S5W2</accession>
<keyword evidence="1" id="KW-0808">Transferase</keyword>
<keyword evidence="4" id="KW-0547">Nucleotide-binding</keyword>
<keyword evidence="2" id="KW-0548">Nucleotidyltransferase</keyword>
<keyword evidence="6" id="KW-0460">Magnesium</keyword>
<dbReference type="Pfam" id="PF21654">
    <property type="entry name" value="DncV-like_NTFase"/>
    <property type="match status" value="1"/>
</dbReference>
<name>A0A419S5W2_9SPHI</name>
<evidence type="ECO:0000256" key="4">
    <source>
        <dbReference type="ARBA" id="ARBA00022741"/>
    </source>
</evidence>
<dbReference type="OrthoDB" id="1118920at2"/>
<sequence>MLSTEQKTQFNEILEELGKNLDISETQHNAVAKSYDAVGLHLAKYDSPLGKYSPEILPQGSFMLGTMIQPIHEDDDLDVDLVCQLVGKQDSWTQFDLKKVVGDQLKAHGTYEKMLRKPDGRRCWTLDYSEDANYHLDILPSIVDSGYRILLEKAFSATDQAEANALALRITDNTEDNYTTETDHHKWLKSNPFGYARWFFNQASLDIIKAELFSEAIQPIPTYSKERLPLQRVVQILKRHRDLMFDGDENKPISIIITTLAARAYSKEANILDALANVVAAIPNFIQDKFSEKHNKMIKWVENPINSEENFADKWVDHPERQENFFKWLKQVQKDIAEATSQIGVHRIQESFEKSLGQSLVRKTFSDIGEKARMLTESGNNQIAAKIGVSTLGTATIKPHTFYGE</sequence>
<dbReference type="Proteomes" id="UP000283433">
    <property type="component" value="Unassembled WGS sequence"/>
</dbReference>
<evidence type="ECO:0000256" key="10">
    <source>
        <dbReference type="ARBA" id="ARBA00048304"/>
    </source>
</evidence>
<evidence type="ECO:0000313" key="13">
    <source>
        <dbReference type="Proteomes" id="UP000283433"/>
    </source>
</evidence>
<evidence type="ECO:0000256" key="9">
    <source>
        <dbReference type="ARBA" id="ARBA00044145"/>
    </source>
</evidence>
<evidence type="ECO:0000259" key="11">
    <source>
        <dbReference type="Pfam" id="PF21654"/>
    </source>
</evidence>
<evidence type="ECO:0000256" key="5">
    <source>
        <dbReference type="ARBA" id="ARBA00022840"/>
    </source>
</evidence>
<keyword evidence="3" id="KW-0479">Metal-binding</keyword>
<evidence type="ECO:0000256" key="1">
    <source>
        <dbReference type="ARBA" id="ARBA00022679"/>
    </source>
</evidence>
<reference evidence="12 13" key="1">
    <citation type="submission" date="2016-07" db="EMBL/GenBank/DDBJ databases">
        <title>Genome of Pelobium manganitolerans.</title>
        <authorList>
            <person name="Wu S."/>
            <person name="Wang G."/>
        </authorList>
    </citation>
    <scope>NUCLEOTIDE SEQUENCE [LARGE SCALE GENOMIC DNA]</scope>
    <source>
        <strain evidence="12 13">YS-25</strain>
    </source>
</reference>
<organism evidence="12 13">
    <name type="scientific">Pelobium manganitolerans</name>
    <dbReference type="NCBI Taxonomy" id="1842495"/>
    <lineage>
        <taxon>Bacteria</taxon>
        <taxon>Pseudomonadati</taxon>
        <taxon>Bacteroidota</taxon>
        <taxon>Sphingobacteriia</taxon>
        <taxon>Sphingobacteriales</taxon>
        <taxon>Sphingobacteriaceae</taxon>
        <taxon>Pelobium</taxon>
    </lineage>
</organism>
<evidence type="ECO:0000256" key="3">
    <source>
        <dbReference type="ARBA" id="ARBA00022723"/>
    </source>
</evidence>
<comment type="caution">
    <text evidence="12">The sequence shown here is derived from an EMBL/GenBank/DDBJ whole genome shotgun (WGS) entry which is preliminary data.</text>
</comment>
<evidence type="ECO:0000256" key="7">
    <source>
        <dbReference type="ARBA" id="ARBA00023080"/>
    </source>
</evidence>
<keyword evidence="5" id="KW-0067">ATP-binding</keyword>
<dbReference type="EMBL" id="MBTA01000023">
    <property type="protein sequence ID" value="RKD16248.1"/>
    <property type="molecule type" value="Genomic_DNA"/>
</dbReference>
<feature type="domain" description="Cyclic GMP-AMP synthase DncV-like nucleotidyltransferase" evidence="11">
    <location>
        <begin position="54"/>
        <end position="138"/>
    </location>
</feature>
<proteinExistence type="predicted"/>
<dbReference type="AlphaFoldDB" id="A0A419S5W2"/>
<comment type="catalytic activity">
    <reaction evidence="10">
        <text>GTP + ATP = 3',3'-cGAMP + 2 diphosphate</text>
        <dbReference type="Rhea" id="RHEA:35647"/>
        <dbReference type="ChEBI" id="CHEBI:30616"/>
        <dbReference type="ChEBI" id="CHEBI:33019"/>
        <dbReference type="ChEBI" id="CHEBI:37565"/>
        <dbReference type="ChEBI" id="CHEBI:71501"/>
    </reaction>
    <physiologicalReaction direction="left-to-right" evidence="10">
        <dbReference type="Rhea" id="RHEA:35648"/>
    </physiologicalReaction>
</comment>
<dbReference type="RefSeq" id="WP_120181748.1">
    <property type="nucleotide sequence ID" value="NZ_MBTA01000023.1"/>
</dbReference>
<keyword evidence="13" id="KW-1185">Reference proteome</keyword>
<evidence type="ECO:0000256" key="2">
    <source>
        <dbReference type="ARBA" id="ARBA00022695"/>
    </source>
</evidence>